<dbReference type="Proteomes" id="UP001209878">
    <property type="component" value="Unassembled WGS sequence"/>
</dbReference>
<comment type="caution">
    <text evidence="1">The sequence shown here is derived from an EMBL/GenBank/DDBJ whole genome shotgun (WGS) entry which is preliminary data.</text>
</comment>
<dbReference type="AlphaFoldDB" id="A0AAD9NYB8"/>
<sequence length="310" mass="34778">MQECMSFVLATRARQGLSLVSSLIDLLDGSLKRLHTSENNLKPVTLPSEIIVSPHSMQLLRLLGFHFQHQYVLYPHWNRGQVLVPIYDALSAVAVMMSVQPCARAMSELLPAPQETISNIVDVFCVTKHAPEIQLKVSDRSVKPLWKNSKVKRLMLAIGFRQIGPLLNFRNVTATRKMLTAALQFLISMSVHKSTVLLYKLDIDLLGGPHSTKTSTVSLDNMALPSLSPMLLPRNQASETLEGYGREEERPAKIKVGGDTSVQSSAKMTLREISKQREHAHNLLQQRLDDVALQHRSDINKLYLPYLQNV</sequence>
<protein>
    <submittedName>
        <fullName evidence="1">Uncharacterized protein</fullName>
    </submittedName>
</protein>
<evidence type="ECO:0000313" key="2">
    <source>
        <dbReference type="Proteomes" id="UP001209878"/>
    </source>
</evidence>
<reference evidence="1" key="1">
    <citation type="journal article" date="2023" name="Mol. Biol. Evol.">
        <title>Third-Generation Sequencing Reveals the Adaptive Role of the Epigenome in Three Deep-Sea Polychaetes.</title>
        <authorList>
            <person name="Perez M."/>
            <person name="Aroh O."/>
            <person name="Sun Y."/>
            <person name="Lan Y."/>
            <person name="Juniper S.K."/>
            <person name="Young C.R."/>
            <person name="Angers B."/>
            <person name="Qian P.Y."/>
        </authorList>
    </citation>
    <scope>NUCLEOTIDE SEQUENCE</scope>
    <source>
        <strain evidence="1">R07B-5</strain>
    </source>
</reference>
<proteinExistence type="predicted"/>
<organism evidence="1 2">
    <name type="scientific">Ridgeia piscesae</name>
    <name type="common">Tubeworm</name>
    <dbReference type="NCBI Taxonomy" id="27915"/>
    <lineage>
        <taxon>Eukaryota</taxon>
        <taxon>Metazoa</taxon>
        <taxon>Spiralia</taxon>
        <taxon>Lophotrochozoa</taxon>
        <taxon>Annelida</taxon>
        <taxon>Polychaeta</taxon>
        <taxon>Sedentaria</taxon>
        <taxon>Canalipalpata</taxon>
        <taxon>Sabellida</taxon>
        <taxon>Siboglinidae</taxon>
        <taxon>Ridgeia</taxon>
    </lineage>
</organism>
<evidence type="ECO:0000313" key="1">
    <source>
        <dbReference type="EMBL" id="KAK2184692.1"/>
    </source>
</evidence>
<name>A0AAD9NYB8_RIDPI</name>
<gene>
    <name evidence="1" type="ORF">NP493_256g01012</name>
</gene>
<keyword evidence="2" id="KW-1185">Reference proteome</keyword>
<accession>A0AAD9NYB8</accession>
<dbReference type="EMBL" id="JAODUO010000256">
    <property type="protein sequence ID" value="KAK2184692.1"/>
    <property type="molecule type" value="Genomic_DNA"/>
</dbReference>